<dbReference type="Proteomes" id="UP000735302">
    <property type="component" value="Unassembled WGS sequence"/>
</dbReference>
<keyword evidence="2" id="KW-1185">Reference proteome</keyword>
<reference evidence="1 2" key="1">
    <citation type="journal article" date="2021" name="Elife">
        <title>Chloroplast acquisition without the gene transfer in kleptoplastic sea slugs, Plakobranchus ocellatus.</title>
        <authorList>
            <person name="Maeda T."/>
            <person name="Takahashi S."/>
            <person name="Yoshida T."/>
            <person name="Shimamura S."/>
            <person name="Takaki Y."/>
            <person name="Nagai Y."/>
            <person name="Toyoda A."/>
            <person name="Suzuki Y."/>
            <person name="Arimoto A."/>
            <person name="Ishii H."/>
            <person name="Satoh N."/>
            <person name="Nishiyama T."/>
            <person name="Hasebe M."/>
            <person name="Maruyama T."/>
            <person name="Minagawa J."/>
            <person name="Obokata J."/>
            <person name="Shigenobu S."/>
        </authorList>
    </citation>
    <scope>NUCLEOTIDE SEQUENCE [LARGE SCALE GENOMIC DNA]</scope>
</reference>
<comment type="caution">
    <text evidence="1">The sequence shown here is derived from an EMBL/GenBank/DDBJ whole genome shotgun (WGS) entry which is preliminary data.</text>
</comment>
<gene>
    <name evidence="1" type="ORF">PoB_006018000</name>
</gene>
<dbReference type="EMBL" id="BLXT01006818">
    <property type="protein sequence ID" value="GFO33675.1"/>
    <property type="molecule type" value="Genomic_DNA"/>
</dbReference>
<evidence type="ECO:0000313" key="1">
    <source>
        <dbReference type="EMBL" id="GFO33675.1"/>
    </source>
</evidence>
<protein>
    <submittedName>
        <fullName evidence="1">Uncharacterized protein</fullName>
    </submittedName>
</protein>
<dbReference type="AlphaFoldDB" id="A0AAV4CP70"/>
<organism evidence="1 2">
    <name type="scientific">Plakobranchus ocellatus</name>
    <dbReference type="NCBI Taxonomy" id="259542"/>
    <lineage>
        <taxon>Eukaryota</taxon>
        <taxon>Metazoa</taxon>
        <taxon>Spiralia</taxon>
        <taxon>Lophotrochozoa</taxon>
        <taxon>Mollusca</taxon>
        <taxon>Gastropoda</taxon>
        <taxon>Heterobranchia</taxon>
        <taxon>Euthyneura</taxon>
        <taxon>Panpulmonata</taxon>
        <taxon>Sacoglossa</taxon>
        <taxon>Placobranchoidea</taxon>
        <taxon>Plakobranchidae</taxon>
        <taxon>Plakobranchus</taxon>
    </lineage>
</organism>
<sequence>MELIHLQWIASKARISHTLRYRELYFPPANRSPSYEIANRVSGLFAASVHRTPSQRITPAPVGHISRDSIPLKLTGSHMPKWIAPCFSGS</sequence>
<name>A0AAV4CP70_9GAST</name>
<evidence type="ECO:0000313" key="2">
    <source>
        <dbReference type="Proteomes" id="UP000735302"/>
    </source>
</evidence>
<proteinExistence type="predicted"/>
<accession>A0AAV4CP70</accession>